<dbReference type="PANTHER" id="PTHR36978">
    <property type="entry name" value="P-LOOP CONTAINING NUCLEOTIDE TRIPHOSPHATE HYDROLASE"/>
    <property type="match status" value="1"/>
</dbReference>
<dbReference type="AlphaFoldDB" id="A0A1X6NS21"/>
<proteinExistence type="predicted"/>
<reference evidence="1 2" key="1">
    <citation type="submission" date="2017-03" db="EMBL/GenBank/DDBJ databases">
        <title>WGS assembly of Porphyra umbilicalis.</title>
        <authorList>
            <person name="Brawley S.H."/>
            <person name="Blouin N.A."/>
            <person name="Ficko-Blean E."/>
            <person name="Wheeler G.L."/>
            <person name="Lohr M."/>
            <person name="Goodson H.V."/>
            <person name="Jenkins J.W."/>
            <person name="Blaby-Haas C.E."/>
            <person name="Helliwell K.E."/>
            <person name="Chan C."/>
            <person name="Marriage T."/>
            <person name="Bhattacharya D."/>
            <person name="Klein A.S."/>
            <person name="Badis Y."/>
            <person name="Brodie J."/>
            <person name="Cao Y."/>
            <person name="Collen J."/>
            <person name="Dittami S.M."/>
            <person name="Gachon C.M."/>
            <person name="Green B.R."/>
            <person name="Karpowicz S."/>
            <person name="Kim J.W."/>
            <person name="Kudahl U."/>
            <person name="Lin S."/>
            <person name="Michel G."/>
            <person name="Mittag M."/>
            <person name="Olson B.J."/>
            <person name="Pangilinan J."/>
            <person name="Peng Y."/>
            <person name="Qiu H."/>
            <person name="Shu S."/>
            <person name="Singer J.T."/>
            <person name="Smith A.G."/>
            <person name="Sprecher B.N."/>
            <person name="Wagner V."/>
            <person name="Wang W."/>
            <person name="Wang Z.-Y."/>
            <person name="Yan J."/>
            <person name="Yarish C."/>
            <person name="Zoeuner-Riek S."/>
            <person name="Zhuang Y."/>
            <person name="Zou Y."/>
            <person name="Lindquist E.A."/>
            <person name="Grimwood J."/>
            <person name="Barry K."/>
            <person name="Rokhsar D.S."/>
            <person name="Schmutz J."/>
            <person name="Stiller J.W."/>
            <person name="Grossman A.R."/>
            <person name="Prochnik S.E."/>
        </authorList>
    </citation>
    <scope>NUCLEOTIDE SEQUENCE [LARGE SCALE GENOMIC DNA]</scope>
    <source>
        <strain evidence="1">4086291</strain>
    </source>
</reference>
<dbReference type="EMBL" id="KV919141">
    <property type="protein sequence ID" value="OSX71377.1"/>
    <property type="molecule type" value="Genomic_DNA"/>
</dbReference>
<protein>
    <recommendedName>
        <fullName evidence="3">Sulfotransferase domain-containing protein</fullName>
    </recommendedName>
</protein>
<dbReference type="InterPro" id="IPR027417">
    <property type="entry name" value="P-loop_NTPase"/>
</dbReference>
<dbReference type="Gene3D" id="3.40.50.300">
    <property type="entry name" value="P-loop containing nucleotide triphosphate hydrolases"/>
    <property type="match status" value="1"/>
</dbReference>
<dbReference type="OrthoDB" id="408152at2759"/>
<name>A0A1X6NS21_PORUM</name>
<gene>
    <name evidence="1" type="ORF">BU14_0545s0005</name>
</gene>
<accession>A0A1X6NS21</accession>
<evidence type="ECO:0008006" key="3">
    <source>
        <dbReference type="Google" id="ProtNLM"/>
    </source>
</evidence>
<dbReference type="InterPro" id="IPR040632">
    <property type="entry name" value="Sulfotransfer_4"/>
</dbReference>
<dbReference type="SUPFAM" id="SSF52540">
    <property type="entry name" value="P-loop containing nucleoside triphosphate hydrolases"/>
    <property type="match status" value="1"/>
</dbReference>
<dbReference type="PANTHER" id="PTHR36978:SF4">
    <property type="entry name" value="P-LOOP CONTAINING NUCLEOSIDE TRIPHOSPHATE HYDROLASE PROTEIN"/>
    <property type="match status" value="1"/>
</dbReference>
<evidence type="ECO:0000313" key="1">
    <source>
        <dbReference type="EMBL" id="OSX71377.1"/>
    </source>
</evidence>
<sequence>MAHPDSPDPPAGAPPPPPKSIKVIGAGFGRTGTLSLQAALETLYAAPCYHMETIVRPNRVAGPGGDMAIWEAAVAAGGPPDWGALFDARGVAATVDFPGCLYYEELAPVYPDAKVILSVRPATDWFRSFAAVTAAMPRFRPLLRAFPRGRRVLALVTALVYTPVFGAPHVVEGVLLDRDACIATYERHNVAVVARIPPERLLVYHLGDGWAPLCTFLGLPVPDVPYPHVNQAGGLPARVRATLASMAWADGWRWAAGVVAFVAVVAGVLRQQGFW</sequence>
<organism evidence="1 2">
    <name type="scientific">Porphyra umbilicalis</name>
    <name type="common">Purple laver</name>
    <name type="synonym">Red alga</name>
    <dbReference type="NCBI Taxonomy" id="2786"/>
    <lineage>
        <taxon>Eukaryota</taxon>
        <taxon>Rhodophyta</taxon>
        <taxon>Bangiophyceae</taxon>
        <taxon>Bangiales</taxon>
        <taxon>Bangiaceae</taxon>
        <taxon>Porphyra</taxon>
    </lineage>
</organism>
<evidence type="ECO:0000313" key="2">
    <source>
        <dbReference type="Proteomes" id="UP000218209"/>
    </source>
</evidence>
<keyword evidence="2" id="KW-1185">Reference proteome</keyword>
<dbReference type="Pfam" id="PF17784">
    <property type="entry name" value="Sulfotransfer_4"/>
    <property type="match status" value="1"/>
</dbReference>
<dbReference type="Proteomes" id="UP000218209">
    <property type="component" value="Unassembled WGS sequence"/>
</dbReference>